<evidence type="ECO:0000313" key="2">
    <source>
        <dbReference type="Proteomes" id="UP000619788"/>
    </source>
</evidence>
<gene>
    <name evidence="1" type="ORF">Psi01_22740</name>
</gene>
<dbReference type="AlphaFoldDB" id="A0A8J3SGJ7"/>
<dbReference type="Proteomes" id="UP000619788">
    <property type="component" value="Unassembled WGS sequence"/>
</dbReference>
<keyword evidence="2" id="KW-1185">Reference proteome</keyword>
<comment type="caution">
    <text evidence="1">The sequence shown here is derived from an EMBL/GenBank/DDBJ whole genome shotgun (WGS) entry which is preliminary data.</text>
</comment>
<name>A0A8J3SGJ7_9ACTN</name>
<proteinExistence type="predicted"/>
<evidence type="ECO:0000313" key="1">
    <source>
        <dbReference type="EMBL" id="GIH91644.1"/>
    </source>
</evidence>
<protein>
    <submittedName>
        <fullName evidence="1">Uncharacterized protein</fullName>
    </submittedName>
</protein>
<reference evidence="1 2" key="1">
    <citation type="submission" date="2021-01" db="EMBL/GenBank/DDBJ databases">
        <title>Whole genome shotgun sequence of Planobispora siamensis NBRC 107568.</title>
        <authorList>
            <person name="Komaki H."/>
            <person name="Tamura T."/>
        </authorList>
    </citation>
    <scope>NUCLEOTIDE SEQUENCE [LARGE SCALE GENOMIC DNA]</scope>
    <source>
        <strain evidence="1 2">NBRC 107568</strain>
    </source>
</reference>
<organism evidence="1 2">
    <name type="scientific">Planobispora siamensis</name>
    <dbReference type="NCBI Taxonomy" id="936338"/>
    <lineage>
        <taxon>Bacteria</taxon>
        <taxon>Bacillati</taxon>
        <taxon>Actinomycetota</taxon>
        <taxon>Actinomycetes</taxon>
        <taxon>Streptosporangiales</taxon>
        <taxon>Streptosporangiaceae</taxon>
        <taxon>Planobispora</taxon>
    </lineage>
</organism>
<dbReference type="EMBL" id="BOOJ01000022">
    <property type="protein sequence ID" value="GIH91644.1"/>
    <property type="molecule type" value="Genomic_DNA"/>
</dbReference>
<sequence>MFRLDLFPGGSGHGLTIRQMGGQHPAGHGRAPRVGLSAGTHRRQEFDGELTVGLADDEPVSVEADG</sequence>
<accession>A0A8J3SGJ7</accession>